<keyword evidence="5" id="KW-0539">Nucleus</keyword>
<dbReference type="Proteomes" id="UP000749293">
    <property type="component" value="Unassembled WGS sequence"/>
</dbReference>
<keyword evidence="10" id="KW-1185">Reference proteome</keyword>
<keyword evidence="3" id="KW-0158">Chromosome</keyword>
<dbReference type="EMBL" id="JAANYQ010000005">
    <property type="protein sequence ID" value="KAF4124101.1"/>
    <property type="molecule type" value="Genomic_DNA"/>
</dbReference>
<dbReference type="GO" id="GO:0000776">
    <property type="term" value="C:kinetochore"/>
    <property type="evidence" value="ECO:0007669"/>
    <property type="project" value="UniProtKB-KW"/>
</dbReference>
<name>A0A9P4YVY7_9HYPO</name>
<dbReference type="Pfam" id="PF05837">
    <property type="entry name" value="CENP-H"/>
    <property type="match status" value="1"/>
</dbReference>
<comment type="caution">
    <text evidence="9">The sequence shown here is derived from an EMBL/GenBank/DDBJ whole genome shotgun (WGS) entry which is preliminary data.</text>
</comment>
<evidence type="ECO:0000256" key="7">
    <source>
        <dbReference type="ARBA" id="ARBA00025735"/>
    </source>
</evidence>
<dbReference type="InterPro" id="IPR008426">
    <property type="entry name" value="CENP-H_C"/>
</dbReference>
<dbReference type="GO" id="GO:0007052">
    <property type="term" value="P:mitotic spindle organization"/>
    <property type="evidence" value="ECO:0007669"/>
    <property type="project" value="TreeGrafter"/>
</dbReference>
<organism evidence="9 10">
    <name type="scientific">Geosmithia morbida</name>
    <dbReference type="NCBI Taxonomy" id="1094350"/>
    <lineage>
        <taxon>Eukaryota</taxon>
        <taxon>Fungi</taxon>
        <taxon>Dikarya</taxon>
        <taxon>Ascomycota</taxon>
        <taxon>Pezizomycotina</taxon>
        <taxon>Sordariomycetes</taxon>
        <taxon>Hypocreomycetidae</taxon>
        <taxon>Hypocreales</taxon>
        <taxon>Bionectriaceae</taxon>
        <taxon>Geosmithia</taxon>
    </lineage>
</organism>
<proteinExistence type="inferred from homology"/>
<dbReference type="GO" id="GO:0005634">
    <property type="term" value="C:nucleus"/>
    <property type="evidence" value="ECO:0007669"/>
    <property type="project" value="UniProtKB-SubCell"/>
</dbReference>
<gene>
    <name evidence="9" type="ORF">GMORB2_5817</name>
</gene>
<keyword evidence="4" id="KW-0995">Kinetochore</keyword>
<evidence type="ECO:0000256" key="2">
    <source>
        <dbReference type="ARBA" id="ARBA00004629"/>
    </source>
</evidence>
<dbReference type="GO" id="GO:0043515">
    <property type="term" value="F:kinetochore binding"/>
    <property type="evidence" value="ECO:0007669"/>
    <property type="project" value="TreeGrafter"/>
</dbReference>
<keyword evidence="6" id="KW-0137">Centromere</keyword>
<dbReference type="PANTHER" id="PTHR48122">
    <property type="entry name" value="CENTROMERE PROTEIN H"/>
    <property type="match status" value="1"/>
</dbReference>
<evidence type="ECO:0000256" key="5">
    <source>
        <dbReference type="ARBA" id="ARBA00023242"/>
    </source>
</evidence>
<evidence type="ECO:0000256" key="6">
    <source>
        <dbReference type="ARBA" id="ARBA00023328"/>
    </source>
</evidence>
<evidence type="ECO:0000256" key="3">
    <source>
        <dbReference type="ARBA" id="ARBA00022454"/>
    </source>
</evidence>
<evidence type="ECO:0000256" key="4">
    <source>
        <dbReference type="ARBA" id="ARBA00022838"/>
    </source>
</evidence>
<feature type="domain" description="Centromere protein H C-terminal" evidence="8">
    <location>
        <begin position="1"/>
        <end position="189"/>
    </location>
</feature>
<comment type="subcellular location">
    <subcellularLocation>
        <location evidence="2">Chromosome</location>
        <location evidence="2">Centromere</location>
        <location evidence="2">Kinetochore</location>
    </subcellularLocation>
    <subcellularLocation>
        <location evidence="1">Nucleus</location>
    </subcellularLocation>
</comment>
<accession>A0A9P4YVY7</accession>
<evidence type="ECO:0000313" key="9">
    <source>
        <dbReference type="EMBL" id="KAF4124101.1"/>
    </source>
</evidence>
<protein>
    <submittedName>
        <fullName evidence="9">Centromere protein H (CENP-H)</fullName>
    </submittedName>
</protein>
<dbReference type="AlphaFoldDB" id="A0A9P4YVY7"/>
<sequence>MAIVQAQQKQQTEYEDMTPEQVSAARNQLIETRARYLLRNQVVDSVLSANPILKAVHNGVDASPVERDLAGYIQQRDEVAISLAKLASSLDEVRERATRAQSETHVVTRENTQLAAEVMDLVAQVNEKKSGHQTLRHEAVQQRDELQDNLKRSRERWRVMKGITSGVVAGSGVDWARDDKLRDLVLDPEDDEDI</sequence>
<evidence type="ECO:0000259" key="8">
    <source>
        <dbReference type="Pfam" id="PF05837"/>
    </source>
</evidence>
<evidence type="ECO:0000313" key="10">
    <source>
        <dbReference type="Proteomes" id="UP000749293"/>
    </source>
</evidence>
<dbReference type="GO" id="GO:0007059">
    <property type="term" value="P:chromosome segregation"/>
    <property type="evidence" value="ECO:0007669"/>
    <property type="project" value="TreeGrafter"/>
</dbReference>
<reference evidence="9" key="1">
    <citation type="submission" date="2020-03" db="EMBL/GenBank/DDBJ databases">
        <title>Site-based positive gene gene selection in Geosmithia morbida across the United States reveals a broad range of putative effectors and factors for local host and environmental adapation.</title>
        <authorList>
            <person name="Onufrak A."/>
            <person name="Murdoch R.W."/>
            <person name="Gazis R."/>
            <person name="Huff M."/>
            <person name="Staton M."/>
            <person name="Klingeman W."/>
            <person name="Hadziabdic D."/>
        </authorList>
    </citation>
    <scope>NUCLEOTIDE SEQUENCE</scope>
    <source>
        <strain evidence="9">1262</strain>
    </source>
</reference>
<comment type="similarity">
    <text evidence="7">Belongs to the CENP-H/MCM16 family.</text>
</comment>
<dbReference type="OrthoDB" id="2274804at2759"/>
<dbReference type="GeneID" id="55972042"/>
<dbReference type="RefSeq" id="XP_035322753.1">
    <property type="nucleotide sequence ID" value="XM_035467787.1"/>
</dbReference>
<dbReference type="GO" id="GO:0051382">
    <property type="term" value="P:kinetochore assembly"/>
    <property type="evidence" value="ECO:0007669"/>
    <property type="project" value="InterPro"/>
</dbReference>
<dbReference type="PANTHER" id="PTHR48122:SF1">
    <property type="entry name" value="CENTROMERE PROTEIN H"/>
    <property type="match status" value="1"/>
</dbReference>
<evidence type="ECO:0000256" key="1">
    <source>
        <dbReference type="ARBA" id="ARBA00004123"/>
    </source>
</evidence>
<dbReference type="InterPro" id="IPR040034">
    <property type="entry name" value="CENP-H"/>
</dbReference>